<dbReference type="EMBL" id="NMPR01000086">
    <property type="protein sequence ID" value="KAA8631077.1"/>
    <property type="molecule type" value="Genomic_DNA"/>
</dbReference>
<evidence type="ECO:0000313" key="2">
    <source>
        <dbReference type="EMBL" id="KAA8631077.1"/>
    </source>
</evidence>
<evidence type="ECO:0000313" key="3">
    <source>
        <dbReference type="Proteomes" id="UP000433876"/>
    </source>
</evidence>
<proteinExistence type="predicted"/>
<name>A0A8S8ZJV0_SORMA</name>
<organism evidence="2 3">
    <name type="scientific">Sordaria macrospora</name>
    <dbReference type="NCBI Taxonomy" id="5147"/>
    <lineage>
        <taxon>Eukaryota</taxon>
        <taxon>Fungi</taxon>
        <taxon>Dikarya</taxon>
        <taxon>Ascomycota</taxon>
        <taxon>Pezizomycotina</taxon>
        <taxon>Sordariomycetes</taxon>
        <taxon>Sordariomycetidae</taxon>
        <taxon>Sordariales</taxon>
        <taxon>Sordariaceae</taxon>
        <taxon>Sordaria</taxon>
    </lineage>
</organism>
<comment type="caution">
    <text evidence="2">The sequence shown here is derived from an EMBL/GenBank/DDBJ whole genome shotgun (WGS) entry which is preliminary data.</text>
</comment>
<reference evidence="2 3" key="1">
    <citation type="submission" date="2017-07" db="EMBL/GenBank/DDBJ databases">
        <title>Genome sequence of the Sordaria macrospora wild type strain R19027.</title>
        <authorList>
            <person name="Nowrousian M."/>
            <person name="Teichert I."/>
            <person name="Kueck U."/>
        </authorList>
    </citation>
    <scope>NUCLEOTIDE SEQUENCE [LARGE SCALE GENOMIC DNA]</scope>
    <source>
        <strain evidence="2 3">R19027</strain>
        <tissue evidence="2">Mycelium</tissue>
    </source>
</reference>
<evidence type="ECO:0000256" key="1">
    <source>
        <dbReference type="SAM" id="MobiDB-lite"/>
    </source>
</evidence>
<feature type="compositionally biased region" description="Low complexity" evidence="1">
    <location>
        <begin position="12"/>
        <end position="28"/>
    </location>
</feature>
<dbReference type="OMA" id="ADSHFTI"/>
<dbReference type="VEuPathDB" id="FungiDB:SMAC_09596"/>
<dbReference type="Proteomes" id="UP000433876">
    <property type="component" value="Unassembled WGS sequence"/>
</dbReference>
<dbReference type="AlphaFoldDB" id="A0A8S8ZJV0"/>
<feature type="region of interest" description="Disordered" evidence="1">
    <location>
        <begin position="1"/>
        <end position="28"/>
    </location>
</feature>
<gene>
    <name evidence="2" type="ORF">SMACR_09596</name>
</gene>
<sequence length="218" mass="25269">MDDFPCTPDLFSPSSSSSSSSPGKITLSKSSHTVYDTHRHVYLHIQTAIPGYDHKIHQLPTNSVTLHSLLEKKLLRINRKRRKQLTMDDLEWKARMINSIYPKRQIKITWVVDPTKSEDDCYDNTTGTWGNAQEEADSHFTVWMGYNRYQLVLQGHIYVVWEEKEFGYLKKMETPAEQRKHVDESLGEKYVSEEYWSLTKDELRLKEQGTDAAAAPSS</sequence>
<protein>
    <submittedName>
        <fullName evidence="2">Uncharacterized protein</fullName>
    </submittedName>
</protein>
<accession>A0A8S8ZJV0</accession>